<dbReference type="OrthoDB" id="9808140at2"/>
<protein>
    <submittedName>
        <fullName evidence="2">Methyltransferase domain-containing protein</fullName>
    </submittedName>
</protein>
<reference evidence="2 3" key="1">
    <citation type="submission" date="2016-11" db="EMBL/GenBank/DDBJ databases">
        <authorList>
            <person name="Jaros S."/>
            <person name="Januszkiewicz K."/>
            <person name="Wedrychowicz H."/>
        </authorList>
    </citation>
    <scope>NUCLEOTIDE SEQUENCE [LARGE SCALE GENOMIC DNA]</scope>
    <source>
        <strain evidence="2 3">DSM 10502</strain>
    </source>
</reference>
<dbReference type="Proteomes" id="UP000184404">
    <property type="component" value="Unassembled WGS sequence"/>
</dbReference>
<dbReference type="Gene3D" id="3.40.50.150">
    <property type="entry name" value="Vaccinia Virus protein VP39"/>
    <property type="match status" value="1"/>
</dbReference>
<evidence type="ECO:0000259" key="1">
    <source>
        <dbReference type="Pfam" id="PF08241"/>
    </source>
</evidence>
<feature type="domain" description="Methyltransferase type 11" evidence="1">
    <location>
        <begin position="66"/>
        <end position="160"/>
    </location>
</feature>
<dbReference type="InterPro" id="IPR029063">
    <property type="entry name" value="SAM-dependent_MTases_sf"/>
</dbReference>
<dbReference type="CDD" id="cd02440">
    <property type="entry name" value="AdoMet_MTases"/>
    <property type="match status" value="1"/>
</dbReference>
<name>A0A1M4Y6A0_9FIRM</name>
<dbReference type="GO" id="GO:0032259">
    <property type="term" value="P:methylation"/>
    <property type="evidence" value="ECO:0007669"/>
    <property type="project" value="UniProtKB-KW"/>
</dbReference>
<dbReference type="EMBL" id="FQUG01000006">
    <property type="protein sequence ID" value="SHF01238.1"/>
    <property type="molecule type" value="Genomic_DNA"/>
</dbReference>
<evidence type="ECO:0000313" key="3">
    <source>
        <dbReference type="Proteomes" id="UP000184404"/>
    </source>
</evidence>
<dbReference type="Pfam" id="PF08241">
    <property type="entry name" value="Methyltransf_11"/>
    <property type="match status" value="1"/>
</dbReference>
<accession>A0A1M4Y6A0</accession>
<keyword evidence="2" id="KW-0808">Transferase</keyword>
<dbReference type="RefSeq" id="WP_072935745.1">
    <property type="nucleotide sequence ID" value="NZ_FQUG01000006.1"/>
</dbReference>
<gene>
    <name evidence="2" type="ORF">SAMN02745190_01643</name>
</gene>
<organism evidence="2 3">
    <name type="scientific">Schwartzia succinivorans DSM 10502</name>
    <dbReference type="NCBI Taxonomy" id="1123243"/>
    <lineage>
        <taxon>Bacteria</taxon>
        <taxon>Bacillati</taxon>
        <taxon>Bacillota</taxon>
        <taxon>Negativicutes</taxon>
        <taxon>Selenomonadales</taxon>
        <taxon>Selenomonadaceae</taxon>
        <taxon>Schwartzia</taxon>
    </lineage>
</organism>
<dbReference type="InterPro" id="IPR013216">
    <property type="entry name" value="Methyltransf_11"/>
</dbReference>
<dbReference type="PANTHER" id="PTHR43591">
    <property type="entry name" value="METHYLTRANSFERASE"/>
    <property type="match status" value="1"/>
</dbReference>
<proteinExistence type="predicted"/>
<dbReference type="STRING" id="1123243.SAMN02745190_01643"/>
<dbReference type="GO" id="GO:0008757">
    <property type="term" value="F:S-adenosylmethionine-dependent methyltransferase activity"/>
    <property type="evidence" value="ECO:0007669"/>
    <property type="project" value="InterPro"/>
</dbReference>
<keyword evidence="3" id="KW-1185">Reference proteome</keyword>
<dbReference type="AlphaFoldDB" id="A0A1M4Y6A0"/>
<dbReference type="SUPFAM" id="SSF53335">
    <property type="entry name" value="S-adenosyl-L-methionine-dependent methyltransferases"/>
    <property type="match status" value="1"/>
</dbReference>
<evidence type="ECO:0000313" key="2">
    <source>
        <dbReference type="EMBL" id="SHF01238.1"/>
    </source>
</evidence>
<dbReference type="PANTHER" id="PTHR43591:SF24">
    <property type="entry name" value="2-METHOXY-6-POLYPRENYL-1,4-BENZOQUINOL METHYLASE, MITOCHONDRIAL"/>
    <property type="match status" value="1"/>
</dbReference>
<keyword evidence="2" id="KW-0489">Methyltransferase</keyword>
<sequence>MNKNNLSKVQQETFDPAILNDIEGYWNERSKTFSETRKKEMSGPGGAAWLKLLSEHLPTGRTLKVLDIGTGAGFFAILLAKLGHDVTGIDMSADMLHQAKLNTVALGVRAKFQKMNAQETDFDDNTFDAIISRNLTWTLPDAMEAYHEWHRILKPGGLLMNFDGDYGKADFTRHDDKENVHANIRQELVDTCNRIKNSLRISTHRRPAWDIEVLKNLGMQVEYEEDISPIVYNDPEMHYDGIPLFAIYAVK</sequence>